<evidence type="ECO:0000256" key="2">
    <source>
        <dbReference type="ARBA" id="ARBA00009003"/>
    </source>
</evidence>
<dbReference type="EMBL" id="OW152822">
    <property type="protein sequence ID" value="CAH2037131.1"/>
    <property type="molecule type" value="Genomic_DNA"/>
</dbReference>
<evidence type="ECO:0000313" key="10">
    <source>
        <dbReference type="Proteomes" id="UP000837857"/>
    </source>
</evidence>
<dbReference type="PANTHER" id="PTHR12042:SF21">
    <property type="entry name" value="ALPHA1,4-GALACTOSYLTRANSFERASE 1-RELATED"/>
    <property type="match status" value="1"/>
</dbReference>
<accession>A0ABN8HME3</accession>
<keyword evidence="7" id="KW-0812">Transmembrane</keyword>
<dbReference type="PANTHER" id="PTHR12042">
    <property type="entry name" value="LACTOSYLCERAMIDE 4-ALPHA-GALACTOSYLTRANSFERASE ALPHA- 1,4-GALACTOSYLTRANSFERASE"/>
    <property type="match status" value="1"/>
</dbReference>
<dbReference type="Proteomes" id="UP000837857">
    <property type="component" value="Chromosome 10"/>
</dbReference>
<organism evidence="9 10">
    <name type="scientific">Iphiclides podalirius</name>
    <name type="common">scarce swallowtail</name>
    <dbReference type="NCBI Taxonomy" id="110791"/>
    <lineage>
        <taxon>Eukaryota</taxon>
        <taxon>Metazoa</taxon>
        <taxon>Ecdysozoa</taxon>
        <taxon>Arthropoda</taxon>
        <taxon>Hexapoda</taxon>
        <taxon>Insecta</taxon>
        <taxon>Pterygota</taxon>
        <taxon>Neoptera</taxon>
        <taxon>Endopterygota</taxon>
        <taxon>Lepidoptera</taxon>
        <taxon>Glossata</taxon>
        <taxon>Ditrysia</taxon>
        <taxon>Papilionoidea</taxon>
        <taxon>Papilionidae</taxon>
        <taxon>Papilioninae</taxon>
        <taxon>Iphiclides</taxon>
    </lineage>
</organism>
<feature type="transmembrane region" description="Helical" evidence="7">
    <location>
        <begin position="16"/>
        <end position="35"/>
    </location>
</feature>
<keyword evidence="3" id="KW-0328">Glycosyltransferase</keyword>
<sequence length="346" mass="38438">MALKRLDVFCTRRRKVFTIVILLVLVYVPLHYNLLLANLSLFEGSETDSISCYYSALGDVLPRADASPSPNSIFFHETSCVGNMTSRQACAIESAARAHPEYQIHVLFSAPVTKAALNGPPFKMLGAIENVRPARVHIAEYAKGTPAEQVVVSGALNGSLWKISHASDLLRFLTLHKWGGVYLDLDVVVARRFDTLASNWAARESDTHVATGALAFSRDEVGRAVATAAAREIQTNFRGDLWGHNGPGVITRVLKRLCSTTNVTLMSAESCRGFEVYGPDLFYPIKWQNGKEYFAAGELKIKDSYVYHVWNHLTKGHKVDIKSPYAELARRFCPSTYELYGDRFGM</sequence>
<evidence type="ECO:0000256" key="7">
    <source>
        <dbReference type="SAM" id="Phobius"/>
    </source>
</evidence>
<keyword evidence="10" id="KW-1185">Reference proteome</keyword>
<keyword evidence="7" id="KW-1133">Transmembrane helix</keyword>
<comment type="similarity">
    <text evidence="2">Belongs to the glycosyltransferase 32 family.</text>
</comment>
<dbReference type="Gene3D" id="3.90.550.20">
    <property type="match status" value="1"/>
</dbReference>
<evidence type="ECO:0000259" key="8">
    <source>
        <dbReference type="Pfam" id="PF04572"/>
    </source>
</evidence>
<evidence type="ECO:0000256" key="1">
    <source>
        <dbReference type="ARBA" id="ARBA00004323"/>
    </source>
</evidence>
<proteinExistence type="inferred from homology"/>
<dbReference type="InterPro" id="IPR007652">
    <property type="entry name" value="A1-4-GlycosylTfrase_dom"/>
</dbReference>
<dbReference type="InterPro" id="IPR051981">
    <property type="entry name" value="Glycosyltransf_32"/>
</dbReference>
<comment type="subcellular location">
    <subcellularLocation>
        <location evidence="1">Golgi apparatus membrane</location>
        <topology evidence="1">Single-pass type II membrane protein</topology>
    </subcellularLocation>
</comment>
<evidence type="ECO:0000256" key="5">
    <source>
        <dbReference type="ARBA" id="ARBA00023034"/>
    </source>
</evidence>
<evidence type="ECO:0000256" key="3">
    <source>
        <dbReference type="ARBA" id="ARBA00022676"/>
    </source>
</evidence>
<keyword evidence="4" id="KW-0808">Transferase</keyword>
<name>A0ABN8HME3_9NEOP</name>
<dbReference type="Pfam" id="PF04488">
    <property type="entry name" value="Gly_transf_sug"/>
    <property type="match status" value="1"/>
</dbReference>
<gene>
    <name evidence="9" type="ORF">IPOD504_LOCUS1035</name>
</gene>
<feature type="non-terminal residue" evidence="9">
    <location>
        <position position="1"/>
    </location>
</feature>
<reference evidence="9" key="1">
    <citation type="submission" date="2022-03" db="EMBL/GenBank/DDBJ databases">
        <authorList>
            <person name="Martin H S."/>
        </authorList>
    </citation>
    <scope>NUCLEOTIDE SEQUENCE</scope>
</reference>
<protein>
    <recommendedName>
        <fullName evidence="8">Alpha 1,4-glycosyltransferase domain-containing protein</fullName>
    </recommendedName>
</protein>
<feature type="domain" description="Alpha 1,4-glycosyltransferase" evidence="8">
    <location>
        <begin position="222"/>
        <end position="339"/>
    </location>
</feature>
<evidence type="ECO:0000313" key="9">
    <source>
        <dbReference type="EMBL" id="CAH2037131.1"/>
    </source>
</evidence>
<evidence type="ECO:0000256" key="6">
    <source>
        <dbReference type="ARBA" id="ARBA00023136"/>
    </source>
</evidence>
<keyword evidence="6 7" id="KW-0472">Membrane</keyword>
<evidence type="ECO:0000256" key="4">
    <source>
        <dbReference type="ARBA" id="ARBA00022679"/>
    </source>
</evidence>
<dbReference type="Pfam" id="PF04572">
    <property type="entry name" value="Gb3_synth"/>
    <property type="match status" value="1"/>
</dbReference>
<dbReference type="InterPro" id="IPR007577">
    <property type="entry name" value="GlycoTrfase_DXD_sugar-bd_CS"/>
</dbReference>
<dbReference type="SUPFAM" id="SSF53448">
    <property type="entry name" value="Nucleotide-diphospho-sugar transferases"/>
    <property type="match status" value="1"/>
</dbReference>
<keyword evidence="5" id="KW-0333">Golgi apparatus</keyword>
<dbReference type="InterPro" id="IPR029044">
    <property type="entry name" value="Nucleotide-diphossugar_trans"/>
</dbReference>